<dbReference type="CDD" id="cd01650">
    <property type="entry name" value="RT_nLTR_like"/>
    <property type="match status" value="1"/>
</dbReference>
<dbReference type="PANTHER" id="PTHR33116:SF86">
    <property type="entry name" value="REVERSE TRANSCRIPTASE DOMAIN-CONTAINING PROTEIN"/>
    <property type="match status" value="1"/>
</dbReference>
<dbReference type="OrthoDB" id="1091015at2759"/>
<evidence type="ECO:0000313" key="3">
    <source>
        <dbReference type="RefSeq" id="XP_018435819.1"/>
    </source>
</evidence>
<reference evidence="2" key="1">
    <citation type="journal article" date="2019" name="Database">
        <title>The radish genome database (RadishGD): an integrated information resource for radish genomics.</title>
        <authorList>
            <person name="Yu H.J."/>
            <person name="Baek S."/>
            <person name="Lee Y.J."/>
            <person name="Cho A."/>
            <person name="Mun J.H."/>
        </authorList>
    </citation>
    <scope>NUCLEOTIDE SEQUENCE [LARGE SCALE GENOMIC DNA]</scope>
    <source>
        <strain evidence="2">cv. WK10039</strain>
    </source>
</reference>
<dbReference type="GO" id="GO:0004523">
    <property type="term" value="F:RNA-DNA hybrid ribonuclease activity"/>
    <property type="evidence" value="ECO:0007669"/>
    <property type="project" value="InterPro"/>
</dbReference>
<proteinExistence type="predicted"/>
<dbReference type="InterPro" id="IPR043502">
    <property type="entry name" value="DNA/RNA_pol_sf"/>
</dbReference>
<dbReference type="InterPro" id="IPR000477">
    <property type="entry name" value="RT_dom"/>
</dbReference>
<reference evidence="3" key="2">
    <citation type="submission" date="2025-08" db="UniProtKB">
        <authorList>
            <consortium name="RefSeq"/>
        </authorList>
    </citation>
    <scope>IDENTIFICATION</scope>
    <source>
        <tissue evidence="3">Leaf</tissue>
    </source>
</reference>
<dbReference type="Pfam" id="PF00078">
    <property type="entry name" value="RVT_1"/>
    <property type="match status" value="1"/>
</dbReference>
<organism evidence="2 3">
    <name type="scientific">Raphanus sativus</name>
    <name type="common">Radish</name>
    <name type="synonym">Raphanus raphanistrum var. sativus</name>
    <dbReference type="NCBI Taxonomy" id="3726"/>
    <lineage>
        <taxon>Eukaryota</taxon>
        <taxon>Viridiplantae</taxon>
        <taxon>Streptophyta</taxon>
        <taxon>Embryophyta</taxon>
        <taxon>Tracheophyta</taxon>
        <taxon>Spermatophyta</taxon>
        <taxon>Magnoliopsida</taxon>
        <taxon>eudicotyledons</taxon>
        <taxon>Gunneridae</taxon>
        <taxon>Pentapetalae</taxon>
        <taxon>rosids</taxon>
        <taxon>malvids</taxon>
        <taxon>Brassicales</taxon>
        <taxon>Brassicaceae</taxon>
        <taxon>Brassiceae</taxon>
        <taxon>Raphanus</taxon>
    </lineage>
</organism>
<dbReference type="CDD" id="cd06222">
    <property type="entry name" value="RNase_H_like"/>
    <property type="match status" value="1"/>
</dbReference>
<dbReference type="GeneID" id="108808126"/>
<dbReference type="Gene3D" id="3.30.420.10">
    <property type="entry name" value="Ribonuclease H-like superfamily/Ribonuclease H"/>
    <property type="match status" value="1"/>
</dbReference>
<dbReference type="InterPro" id="IPR036397">
    <property type="entry name" value="RNaseH_sf"/>
</dbReference>
<evidence type="ECO:0000313" key="2">
    <source>
        <dbReference type="Proteomes" id="UP000504610"/>
    </source>
</evidence>
<dbReference type="PROSITE" id="PS50878">
    <property type="entry name" value="RT_POL"/>
    <property type="match status" value="1"/>
</dbReference>
<dbReference type="GO" id="GO:0003676">
    <property type="term" value="F:nucleic acid binding"/>
    <property type="evidence" value="ECO:0007669"/>
    <property type="project" value="InterPro"/>
</dbReference>
<dbReference type="RefSeq" id="XP_018435819.1">
    <property type="nucleotide sequence ID" value="XM_018580317.1"/>
</dbReference>
<keyword evidence="2" id="KW-1185">Reference proteome</keyword>
<dbReference type="InterPro" id="IPR044730">
    <property type="entry name" value="RNase_H-like_dom_plant"/>
</dbReference>
<dbReference type="KEGG" id="rsz:108808126"/>
<feature type="domain" description="Reverse transcriptase" evidence="1">
    <location>
        <begin position="54"/>
        <end position="332"/>
    </location>
</feature>
<accession>A0A6J0JLU5</accession>
<name>A0A6J0JLU5_RAPSA</name>
<dbReference type="Proteomes" id="UP000504610">
    <property type="component" value="Chromosome 6"/>
</dbReference>
<sequence>MNEALTKAPSDDEIQSAMFDINPEKAPGPDGMTSLFFQKYWGITADVVRETVKEFFRSGTLDPRLNQTNICLIPKTERPIEMAEFRPISLCNVSYKVISKLLSKRLKKCLPKIISETQSAFVAKRLITDNIPVAHEVFHALRTNPGCRSKFVAIKTDMSKAFDRVEWSFLEALLLKLGFSPQWVSWIKLCISSVSYQVLLNGEPKGSITPSRGIRQGDPLSPFLFILLTEALISQLQGAEREGRITGLKIARNSPPVSHLLFADDSLFFCKVDTHQCSELLRIIHTYGLSSGQQINVAKSSILFGSKVPQDIKAAIKQSLGISKEGGMGVYLGLPEKICGSKKQAFAFIQERLLNRINSWSGKLLSKGGKEILIKSVAQALPTYVMSCFLLPMEIIRKLTSAISRFWWSTKQNNKGLHWIAWKDICIPQDKGGLGFRDFRNFNLALLAKQLWRLVQYPDSLLARVLKGRYYRLSNPLDVKKASSPSYVWRSLMAAQPLLNAGLRRSVGSGNGTLVWSDRWIPDTTPRPALPRGPSFDPHLRVCDLIDPANFEWNLLKLRDLLAPEDIPLVLSLRLRRSSRPDSFVWAPTKSGAYTVQSGYTLAMAMDSSLATVPVTEPSTTALKAKAWSVKTSRKIKHFIWQALSDCVPVCSRLSDRHCSKERNCPRCGADNETINHLLFECPPSVQTWALAHLPHSPGIFPSSSIFSNLNHLLWLAKDLGIPTSILENVPWILWYIWKARNDKLFNGKDTSPLDTVQVAISEAGNWKLAQILHSNEEEVTPPLPHAQSPGPRCSIDASWHKDDALFGGGMVLLNEEGDTITGSFSSNRGLTPLHAELQTLLWTMKSSLQMDQLDMTFETDCQQMVKIITDEKEDDWPALLVELEEFHHLRSMFNFCYLRFIPRSCNIRADALAKDARTRGKIFSHVNPRIPNRMAQTNQSEIP</sequence>
<dbReference type="SUPFAM" id="SSF53098">
    <property type="entry name" value="Ribonuclease H-like"/>
    <property type="match status" value="1"/>
</dbReference>
<dbReference type="PANTHER" id="PTHR33116">
    <property type="entry name" value="REVERSE TRANSCRIPTASE ZINC-BINDING DOMAIN-CONTAINING PROTEIN-RELATED-RELATED"/>
    <property type="match status" value="1"/>
</dbReference>
<dbReference type="AlphaFoldDB" id="A0A6J0JLU5"/>
<dbReference type="InterPro" id="IPR002156">
    <property type="entry name" value="RNaseH_domain"/>
</dbReference>
<dbReference type="InterPro" id="IPR026960">
    <property type="entry name" value="RVT-Znf"/>
</dbReference>
<gene>
    <name evidence="3" type="primary">LOC108808126</name>
</gene>
<evidence type="ECO:0000259" key="1">
    <source>
        <dbReference type="PROSITE" id="PS50878"/>
    </source>
</evidence>
<dbReference type="Pfam" id="PF13456">
    <property type="entry name" value="RVT_3"/>
    <property type="match status" value="1"/>
</dbReference>
<dbReference type="InterPro" id="IPR012337">
    <property type="entry name" value="RNaseH-like_sf"/>
</dbReference>
<dbReference type="SUPFAM" id="SSF56672">
    <property type="entry name" value="DNA/RNA polymerases"/>
    <property type="match status" value="1"/>
</dbReference>
<protein>
    <submittedName>
        <fullName evidence="3">Uncharacterized protein LOC108808126</fullName>
    </submittedName>
</protein>
<dbReference type="Pfam" id="PF13966">
    <property type="entry name" value="zf-RVT"/>
    <property type="match status" value="1"/>
</dbReference>